<dbReference type="GO" id="GO:0003677">
    <property type="term" value="F:DNA binding"/>
    <property type="evidence" value="ECO:0007669"/>
    <property type="project" value="InterPro"/>
</dbReference>
<gene>
    <name evidence="1" type="ORF">I2501_33025</name>
</gene>
<dbReference type="EMBL" id="JADPRT010000018">
    <property type="protein sequence ID" value="MBF9072848.1"/>
    <property type="molecule type" value="Genomic_DNA"/>
</dbReference>
<keyword evidence="2" id="KW-1185">Reference proteome</keyword>
<dbReference type="AlphaFoldDB" id="A0A931BET1"/>
<dbReference type="InterPro" id="IPR010982">
    <property type="entry name" value="Lambda_DNA-bd_dom_sf"/>
</dbReference>
<proteinExistence type="predicted"/>
<dbReference type="NCBIfam" id="NF047541">
    <property type="entry name" value="telomere_Tpg"/>
    <property type="match status" value="1"/>
</dbReference>
<name>A0A931BET1_9ACTN</name>
<accession>A0A931BET1</accession>
<dbReference type="SUPFAM" id="SSF47413">
    <property type="entry name" value="lambda repressor-like DNA-binding domains"/>
    <property type="match status" value="1"/>
</dbReference>
<reference evidence="1" key="1">
    <citation type="submission" date="2020-11" db="EMBL/GenBank/DDBJ databases">
        <title>Isolation and identification of active actinomycetes.</title>
        <authorList>
            <person name="Yu B."/>
        </authorList>
    </citation>
    <scope>NUCLEOTIDE SEQUENCE</scope>
    <source>
        <strain evidence="1">NEAU-YB345</strain>
    </source>
</reference>
<protein>
    <submittedName>
        <fullName evidence="1">XRE family transcriptional regulator</fullName>
    </submittedName>
</protein>
<comment type="caution">
    <text evidence="1">The sequence shown here is derived from an EMBL/GenBank/DDBJ whole genome shotgun (WGS) entry which is preliminary data.</text>
</comment>
<dbReference type="Proteomes" id="UP000657385">
    <property type="component" value="Unassembled WGS sequence"/>
</dbReference>
<sequence>MSTPIGDALRKAVEDQFTRQPPVSTQARARFLVKKLGATRPVADLLGVSQRTVERYLTGQRKQPPAEIAGRLEQEVRARWQPLVRKRAIDRAATTRGVAVETRATFGFDAPAGSTDDARLRRIAQQLDPAATARLFEAAQTGAEEAELAQLVAEGLAHIYFRDGGRRAHGLDVRLTDIDYVIIDL</sequence>
<dbReference type="RefSeq" id="WP_196197993.1">
    <property type="nucleotide sequence ID" value="NZ_JADPRT010000018.1"/>
</dbReference>
<organism evidence="1 2">
    <name type="scientific">Streptacidiphilus fuscans</name>
    <dbReference type="NCBI Taxonomy" id="2789292"/>
    <lineage>
        <taxon>Bacteria</taxon>
        <taxon>Bacillati</taxon>
        <taxon>Actinomycetota</taxon>
        <taxon>Actinomycetes</taxon>
        <taxon>Kitasatosporales</taxon>
        <taxon>Streptomycetaceae</taxon>
        <taxon>Streptacidiphilus</taxon>
    </lineage>
</organism>
<evidence type="ECO:0000313" key="2">
    <source>
        <dbReference type="Proteomes" id="UP000657385"/>
    </source>
</evidence>
<evidence type="ECO:0000313" key="1">
    <source>
        <dbReference type="EMBL" id="MBF9072848.1"/>
    </source>
</evidence>
<dbReference type="InterPro" id="IPR058118">
    <property type="entry name" value="Tpg"/>
</dbReference>